<keyword evidence="4" id="KW-1185">Reference proteome</keyword>
<comment type="caution">
    <text evidence="3">The sequence shown here is derived from an EMBL/GenBank/DDBJ whole genome shotgun (WGS) entry which is preliminary data.</text>
</comment>
<dbReference type="InterPro" id="IPR025714">
    <property type="entry name" value="Methyltranfer_dom"/>
</dbReference>
<reference evidence="3" key="1">
    <citation type="submission" date="2023-01" db="EMBL/GenBank/DDBJ databases">
        <authorList>
            <person name="Van Ghelder C."/>
            <person name="Rancurel C."/>
        </authorList>
    </citation>
    <scope>NUCLEOTIDE SEQUENCE</scope>
    <source>
        <strain evidence="3">CNCM I-4278</strain>
    </source>
</reference>
<dbReference type="OrthoDB" id="10017101at2759"/>
<evidence type="ECO:0000313" key="3">
    <source>
        <dbReference type="EMBL" id="CAI6339437.1"/>
    </source>
</evidence>
<evidence type="ECO:0000256" key="1">
    <source>
        <dbReference type="SAM" id="MobiDB-lite"/>
    </source>
</evidence>
<dbReference type="GO" id="GO:0008168">
    <property type="term" value="F:methyltransferase activity"/>
    <property type="evidence" value="ECO:0007669"/>
    <property type="project" value="TreeGrafter"/>
</dbReference>
<protein>
    <recommendedName>
        <fullName evidence="2">Methyltransferase domain-containing protein</fullName>
    </recommendedName>
</protein>
<sequence length="287" mass="31691">MSSSNVPTYRQGHDPSVTANHATRTAEVEGAFVLPYIKPNFKILDVGCGPGTITTGLAKYVPQGLVTGIDLTDEVLDQAKAHLARQTFETPNVRFEKGNVLDGLSYEDGEFDIVFCSQVLIHIPDPVAALREMRRVCKSGTGLVCAREGDWPFRYVPYSPGLQLFHRYFYQMINGRAPSSISHPDQAPFAPGHKGGSLVHVHARQAGFDPAKIEKGGKVTIYGTEAERRDYATIMINRVEKGGHGQKFKDLGASEEDVSEIVQAWKEWADDVDGWHAVMQCETICRN</sequence>
<evidence type="ECO:0000259" key="2">
    <source>
        <dbReference type="Pfam" id="PF13847"/>
    </source>
</evidence>
<proteinExistence type="predicted"/>
<dbReference type="PANTHER" id="PTHR43591">
    <property type="entry name" value="METHYLTRANSFERASE"/>
    <property type="match status" value="1"/>
</dbReference>
<dbReference type="Gene3D" id="3.40.50.150">
    <property type="entry name" value="Vaccinia Virus protein VP39"/>
    <property type="match status" value="1"/>
</dbReference>
<dbReference type="InterPro" id="IPR029063">
    <property type="entry name" value="SAM-dependent_MTases_sf"/>
</dbReference>
<gene>
    <name evidence="3" type="ORF">PDIGIT_LOCUS12596</name>
</gene>
<dbReference type="CDD" id="cd02440">
    <property type="entry name" value="AdoMet_MTases"/>
    <property type="match status" value="1"/>
</dbReference>
<dbReference type="SUPFAM" id="SSF53335">
    <property type="entry name" value="S-adenosyl-L-methionine-dependent methyltransferases"/>
    <property type="match status" value="1"/>
</dbReference>
<feature type="domain" description="Methyltransferase" evidence="2">
    <location>
        <begin position="38"/>
        <end position="146"/>
    </location>
</feature>
<organism evidence="3 4">
    <name type="scientific">Periconia digitata</name>
    <dbReference type="NCBI Taxonomy" id="1303443"/>
    <lineage>
        <taxon>Eukaryota</taxon>
        <taxon>Fungi</taxon>
        <taxon>Dikarya</taxon>
        <taxon>Ascomycota</taxon>
        <taxon>Pezizomycotina</taxon>
        <taxon>Dothideomycetes</taxon>
        <taxon>Pleosporomycetidae</taxon>
        <taxon>Pleosporales</taxon>
        <taxon>Massarineae</taxon>
        <taxon>Periconiaceae</taxon>
        <taxon>Periconia</taxon>
    </lineage>
</organism>
<dbReference type="Pfam" id="PF13847">
    <property type="entry name" value="Methyltransf_31"/>
    <property type="match status" value="1"/>
</dbReference>
<evidence type="ECO:0000313" key="4">
    <source>
        <dbReference type="Proteomes" id="UP001152607"/>
    </source>
</evidence>
<dbReference type="PANTHER" id="PTHR43591:SF24">
    <property type="entry name" value="2-METHOXY-6-POLYPRENYL-1,4-BENZOQUINOL METHYLASE, MITOCHONDRIAL"/>
    <property type="match status" value="1"/>
</dbReference>
<name>A0A9W4URH0_9PLEO</name>
<accession>A0A9W4URH0</accession>
<feature type="region of interest" description="Disordered" evidence="1">
    <location>
        <begin position="1"/>
        <end position="20"/>
    </location>
</feature>
<dbReference type="EMBL" id="CAOQHR010000009">
    <property type="protein sequence ID" value="CAI6339437.1"/>
    <property type="molecule type" value="Genomic_DNA"/>
</dbReference>
<dbReference type="Proteomes" id="UP001152607">
    <property type="component" value="Unassembled WGS sequence"/>
</dbReference>
<dbReference type="AlphaFoldDB" id="A0A9W4URH0"/>